<comment type="caution">
    <text evidence="1">The sequence shown here is derived from an EMBL/GenBank/DDBJ whole genome shotgun (WGS) entry which is preliminary data.</text>
</comment>
<keyword evidence="2" id="KW-1185">Reference proteome</keyword>
<protein>
    <submittedName>
        <fullName evidence="1">Uncharacterized protein</fullName>
    </submittedName>
</protein>
<dbReference type="Proteomes" id="UP000242951">
    <property type="component" value="Unassembled WGS sequence"/>
</dbReference>
<accession>A0ABR5HJP1</accession>
<evidence type="ECO:0000313" key="2">
    <source>
        <dbReference type="Proteomes" id="UP000242951"/>
    </source>
</evidence>
<dbReference type="EMBL" id="LELG01000442">
    <property type="protein sequence ID" value="KMQ72801.1"/>
    <property type="molecule type" value="Genomic_DNA"/>
</dbReference>
<gene>
    <name evidence="1" type="ORF">BPMI_04403</name>
</gene>
<dbReference type="PANTHER" id="PTHR37952:SF2">
    <property type="entry name" value="PROTEIN CREA"/>
    <property type="match status" value="1"/>
</dbReference>
<dbReference type="PANTHER" id="PTHR37952">
    <property type="match status" value="1"/>
</dbReference>
<name>A0ABR5HJP1_9BURK</name>
<evidence type="ECO:0000313" key="1">
    <source>
        <dbReference type="EMBL" id="KMQ72801.1"/>
    </source>
</evidence>
<organism evidence="1 2">
    <name type="scientific">Candidatus Burkholderia pumila</name>
    <dbReference type="NCBI Taxonomy" id="1090375"/>
    <lineage>
        <taxon>Bacteria</taxon>
        <taxon>Pseudomonadati</taxon>
        <taxon>Pseudomonadota</taxon>
        <taxon>Betaproteobacteria</taxon>
        <taxon>Burkholderiales</taxon>
        <taxon>Burkholderiaceae</taxon>
        <taxon>Burkholderia</taxon>
    </lineage>
</organism>
<dbReference type="Pfam" id="PF05981">
    <property type="entry name" value="CreA"/>
    <property type="match status" value="1"/>
</dbReference>
<proteinExistence type="predicted"/>
<sequence>MKGTLGIAEDPSETLIACRQVAPIKITQPLKQKTDVFFGGMSFIFKTLHVVGVVDAKRNTLVYLTYSDRIATGAARRTASPPC</sequence>
<reference evidence="1 2" key="1">
    <citation type="submission" date="2015-06" db="EMBL/GenBank/DDBJ databases">
        <title>Comparative genomics of Burkholderia leaf nodule symbionts.</title>
        <authorList>
            <person name="Carlier A."/>
            <person name="Eberl L."/>
            <person name="Pinto-Carbo M."/>
        </authorList>
    </citation>
    <scope>NUCLEOTIDE SEQUENCE [LARGE SCALE GENOMIC DNA]</scope>
    <source>
        <strain evidence="1 2">UZHbot3</strain>
    </source>
</reference>
<dbReference type="InterPro" id="IPR010292">
    <property type="entry name" value="Uncharacterised_CreA"/>
</dbReference>